<sequence>MKAIEGKDPEILLTSNAKALRDGTNAVAYQITNDIIPSLSNPLSPTSPNELRTSVPKAASQIFNAVQTQVDNFRRGDDVGEKVKEGMNAVAKSVRSAVSMESDEGPPYTVLLNSENFQVRSYPEYGIASTTMREVGGKWDENDVVLQGVAFNLLAGYVFGGNEERKTMELKMPVETTSLGSMRFYLGPPPSPTSPYPTPLTFENKINELGT</sequence>
<proteinExistence type="inferred from homology"/>
<dbReference type="Proteomes" id="UP001165082">
    <property type="component" value="Unassembled WGS sequence"/>
</dbReference>
<organism evidence="2 3">
    <name type="scientific">Triparma retinervis</name>
    <dbReference type="NCBI Taxonomy" id="2557542"/>
    <lineage>
        <taxon>Eukaryota</taxon>
        <taxon>Sar</taxon>
        <taxon>Stramenopiles</taxon>
        <taxon>Ochrophyta</taxon>
        <taxon>Bolidophyceae</taxon>
        <taxon>Parmales</taxon>
        <taxon>Triparmaceae</taxon>
        <taxon>Triparma</taxon>
    </lineage>
</organism>
<dbReference type="Pfam" id="PF04832">
    <property type="entry name" value="SOUL"/>
    <property type="match status" value="1"/>
</dbReference>
<comment type="similarity">
    <text evidence="1">Belongs to the HEBP family.</text>
</comment>
<reference evidence="2" key="1">
    <citation type="submission" date="2022-07" db="EMBL/GenBank/DDBJ databases">
        <title>Genome analysis of Parmales, a sister group of diatoms, reveals the evolutionary specialization of diatoms from phago-mixotrophs to photoautotrophs.</title>
        <authorList>
            <person name="Ban H."/>
            <person name="Sato S."/>
            <person name="Yoshikawa S."/>
            <person name="Kazumasa Y."/>
            <person name="Nakamura Y."/>
            <person name="Ichinomiya M."/>
            <person name="Saitoh K."/>
            <person name="Sato N."/>
            <person name="Blanc-Mathieu R."/>
            <person name="Endo H."/>
            <person name="Kuwata A."/>
            <person name="Ogata H."/>
        </authorList>
    </citation>
    <scope>NUCLEOTIDE SEQUENCE</scope>
</reference>
<dbReference type="Gene3D" id="3.20.80.10">
    <property type="entry name" value="Regulatory factor, effector binding domain"/>
    <property type="match status" value="1"/>
</dbReference>
<dbReference type="SUPFAM" id="SSF55136">
    <property type="entry name" value="Probable bacterial effector-binding domain"/>
    <property type="match status" value="1"/>
</dbReference>
<accession>A0A9W6ZSL4</accession>
<evidence type="ECO:0000313" key="3">
    <source>
        <dbReference type="Proteomes" id="UP001165082"/>
    </source>
</evidence>
<comment type="caution">
    <text evidence="2">The sequence shown here is derived from an EMBL/GenBank/DDBJ whole genome shotgun (WGS) entry which is preliminary data.</text>
</comment>
<dbReference type="InterPro" id="IPR006917">
    <property type="entry name" value="SOUL_heme-bd"/>
</dbReference>
<dbReference type="EMBL" id="BRXZ01003496">
    <property type="protein sequence ID" value="GMH55845.1"/>
    <property type="molecule type" value="Genomic_DNA"/>
</dbReference>
<gene>
    <name evidence="2" type="ORF">TrRE_jg10500</name>
</gene>
<feature type="non-terminal residue" evidence="2">
    <location>
        <position position="211"/>
    </location>
</feature>
<evidence type="ECO:0000256" key="1">
    <source>
        <dbReference type="ARBA" id="ARBA00009817"/>
    </source>
</evidence>
<dbReference type="AlphaFoldDB" id="A0A9W6ZSL4"/>
<protein>
    <submittedName>
        <fullName evidence="2">Uncharacterized protein</fullName>
    </submittedName>
</protein>
<dbReference type="OrthoDB" id="6424451at2759"/>
<name>A0A9W6ZSL4_9STRA</name>
<keyword evidence="3" id="KW-1185">Reference proteome</keyword>
<evidence type="ECO:0000313" key="2">
    <source>
        <dbReference type="EMBL" id="GMH55845.1"/>
    </source>
</evidence>
<dbReference type="InterPro" id="IPR011256">
    <property type="entry name" value="Reg_factor_effector_dom_sf"/>
</dbReference>